<comment type="subcellular location">
    <subcellularLocation>
        <location evidence="1">Cell membrane</location>
        <topology evidence="1">Multi-pass membrane protein</topology>
    </subcellularLocation>
</comment>
<dbReference type="InterPro" id="IPR051907">
    <property type="entry name" value="DoxX-like_oxidoreductase"/>
</dbReference>
<dbReference type="PANTHER" id="PTHR33452:SF1">
    <property type="entry name" value="INNER MEMBRANE PROTEIN YPHA-RELATED"/>
    <property type="match status" value="1"/>
</dbReference>
<sequence>MLNSLLLLLARILIAALFVPAGIGTLSNISGAAGYFAGIGFPLPTIVALAVGLFELAGGLLVLTGFQSRIVPVLLAAFALAAGFIGHYGQGGDNAAMAFMHQQALMKDIATAGGLLALSVAGAGALSLDRILKRQPI</sequence>
<feature type="transmembrane region" description="Helical" evidence="7">
    <location>
        <begin position="70"/>
        <end position="89"/>
    </location>
</feature>
<evidence type="ECO:0000256" key="2">
    <source>
        <dbReference type="ARBA" id="ARBA00006679"/>
    </source>
</evidence>
<proteinExistence type="inferred from homology"/>
<gene>
    <name evidence="8" type="primary">yqjF_2</name>
    <name evidence="8" type="ORF">NCTC10684_03906</name>
</gene>
<keyword evidence="5 7" id="KW-1133">Transmembrane helix</keyword>
<keyword evidence="6 7" id="KW-0472">Membrane</keyword>
<dbReference type="RefSeq" id="WP_115732610.1">
    <property type="nucleotide sequence ID" value="NZ_BAAAVY010000034.1"/>
</dbReference>
<accession>A0A380WP93</accession>
<dbReference type="Proteomes" id="UP000254701">
    <property type="component" value="Unassembled WGS sequence"/>
</dbReference>
<evidence type="ECO:0000256" key="5">
    <source>
        <dbReference type="ARBA" id="ARBA00022989"/>
    </source>
</evidence>
<dbReference type="PANTHER" id="PTHR33452">
    <property type="entry name" value="OXIDOREDUCTASE CATD-RELATED"/>
    <property type="match status" value="1"/>
</dbReference>
<protein>
    <submittedName>
        <fullName evidence="8">Inner membrane protein yqjF</fullName>
    </submittedName>
</protein>
<feature type="transmembrane region" description="Helical" evidence="7">
    <location>
        <begin position="109"/>
        <end position="128"/>
    </location>
</feature>
<dbReference type="AlphaFoldDB" id="A0A380WP93"/>
<reference evidence="8 9" key="1">
    <citation type="submission" date="2018-06" db="EMBL/GenBank/DDBJ databases">
        <authorList>
            <consortium name="Pathogen Informatics"/>
            <person name="Doyle S."/>
        </authorList>
    </citation>
    <scope>NUCLEOTIDE SEQUENCE [LARGE SCALE GENOMIC DNA]</scope>
    <source>
        <strain evidence="8 9">NCTC10684</strain>
    </source>
</reference>
<feature type="transmembrane region" description="Helical" evidence="7">
    <location>
        <begin position="41"/>
        <end position="63"/>
    </location>
</feature>
<evidence type="ECO:0000256" key="4">
    <source>
        <dbReference type="ARBA" id="ARBA00022692"/>
    </source>
</evidence>
<dbReference type="Pfam" id="PF07681">
    <property type="entry name" value="DoxX"/>
    <property type="match status" value="1"/>
</dbReference>
<evidence type="ECO:0000313" key="9">
    <source>
        <dbReference type="Proteomes" id="UP000254701"/>
    </source>
</evidence>
<evidence type="ECO:0000313" key="8">
    <source>
        <dbReference type="EMBL" id="SUU90648.1"/>
    </source>
</evidence>
<evidence type="ECO:0000256" key="3">
    <source>
        <dbReference type="ARBA" id="ARBA00022475"/>
    </source>
</evidence>
<name>A0A380WP93_AMIAI</name>
<dbReference type="EMBL" id="UFSM01000001">
    <property type="protein sequence ID" value="SUU90648.1"/>
    <property type="molecule type" value="Genomic_DNA"/>
</dbReference>
<dbReference type="InterPro" id="IPR032808">
    <property type="entry name" value="DoxX"/>
</dbReference>
<keyword evidence="4 7" id="KW-0812">Transmembrane</keyword>
<organism evidence="8 9">
    <name type="scientific">Aminobacter aminovorans</name>
    <name type="common">Chelatobacter heintzii</name>
    <dbReference type="NCBI Taxonomy" id="83263"/>
    <lineage>
        <taxon>Bacteria</taxon>
        <taxon>Pseudomonadati</taxon>
        <taxon>Pseudomonadota</taxon>
        <taxon>Alphaproteobacteria</taxon>
        <taxon>Hyphomicrobiales</taxon>
        <taxon>Phyllobacteriaceae</taxon>
        <taxon>Aminobacter</taxon>
    </lineage>
</organism>
<evidence type="ECO:0000256" key="6">
    <source>
        <dbReference type="ARBA" id="ARBA00023136"/>
    </source>
</evidence>
<dbReference type="OrthoDB" id="9810206at2"/>
<dbReference type="GO" id="GO:0005886">
    <property type="term" value="C:plasma membrane"/>
    <property type="evidence" value="ECO:0007669"/>
    <property type="project" value="UniProtKB-SubCell"/>
</dbReference>
<evidence type="ECO:0000256" key="1">
    <source>
        <dbReference type="ARBA" id="ARBA00004651"/>
    </source>
</evidence>
<keyword evidence="3" id="KW-1003">Cell membrane</keyword>
<comment type="similarity">
    <text evidence="2">Belongs to the DoxX family.</text>
</comment>
<evidence type="ECO:0000256" key="7">
    <source>
        <dbReference type="SAM" id="Phobius"/>
    </source>
</evidence>